<dbReference type="CDD" id="cd06261">
    <property type="entry name" value="TM_PBP2"/>
    <property type="match status" value="1"/>
</dbReference>
<dbReference type="InterPro" id="IPR006469">
    <property type="entry name" value="NifC_ABC_porter"/>
</dbReference>
<dbReference type="NCBIfam" id="TIGR01581">
    <property type="entry name" value="Mo_ABC_porter"/>
    <property type="match status" value="1"/>
</dbReference>
<evidence type="ECO:0000313" key="12">
    <source>
        <dbReference type="Proteomes" id="UP000036923"/>
    </source>
</evidence>
<comment type="function">
    <text evidence="8">Part of the ABC transporter complex CysAWTP (TC 3.A.1.6.1) involved in sulfate/thiosulfate import. Probably responsible for the translocation of the substrate across the membrane.</text>
</comment>
<feature type="transmembrane region" description="Helical" evidence="9">
    <location>
        <begin position="215"/>
        <end position="242"/>
    </location>
</feature>
<proteinExistence type="inferred from homology"/>
<keyword evidence="7 9" id="KW-0472">Membrane</keyword>
<feature type="transmembrane region" description="Helical" evidence="9">
    <location>
        <begin position="123"/>
        <end position="142"/>
    </location>
</feature>
<evidence type="ECO:0000256" key="4">
    <source>
        <dbReference type="ARBA" id="ARBA00022692"/>
    </source>
</evidence>
<feature type="transmembrane region" description="Helical" evidence="9">
    <location>
        <begin position="154"/>
        <end position="174"/>
    </location>
</feature>
<comment type="caution">
    <text evidence="11">The sequence shown here is derived from an EMBL/GenBank/DDBJ whole genome shotgun (WGS) entry which is preliminary data.</text>
</comment>
<feature type="transmembrane region" description="Helical" evidence="9">
    <location>
        <begin position="32"/>
        <end position="54"/>
    </location>
</feature>
<evidence type="ECO:0000256" key="8">
    <source>
        <dbReference type="ARBA" id="ARBA00025323"/>
    </source>
</evidence>
<evidence type="ECO:0000256" key="5">
    <source>
        <dbReference type="ARBA" id="ARBA00022989"/>
    </source>
</evidence>
<evidence type="ECO:0000256" key="7">
    <source>
        <dbReference type="ARBA" id="ARBA00023136"/>
    </source>
</evidence>
<dbReference type="InterPro" id="IPR035906">
    <property type="entry name" value="MetI-like_sf"/>
</dbReference>
<comment type="subcellular location">
    <subcellularLocation>
        <location evidence="9">Cell membrane</location>
        <topology evidence="9">Multi-pass membrane protein</topology>
    </subcellularLocation>
    <subcellularLocation>
        <location evidence="1">Membrane</location>
        <topology evidence="1">Multi-pass membrane protein</topology>
    </subcellularLocation>
</comment>
<dbReference type="SUPFAM" id="SSF161098">
    <property type="entry name" value="MetI-like"/>
    <property type="match status" value="1"/>
</dbReference>
<keyword evidence="4 9" id="KW-0812">Transmembrane</keyword>
<comment type="subunit">
    <text evidence="2">The complex is composed of two ATP-binding proteins (CysA), two transmembrane proteins (CysT and CysW) and a solute-binding protein (CysP).</text>
</comment>
<keyword evidence="5 9" id="KW-1133">Transmembrane helix</keyword>
<dbReference type="PANTHER" id="PTHR30406">
    <property type="entry name" value="SULFATE TRANSPORT SYSTEM PERMEASE PROTEIN"/>
    <property type="match status" value="1"/>
</dbReference>
<dbReference type="Gene3D" id="1.10.3720.10">
    <property type="entry name" value="MetI-like"/>
    <property type="match status" value="1"/>
</dbReference>
<sequence length="286" mass="31250">MSRSGVSTVKYKAKDINHTLDVDKLRLDKEKILLAFMVITVLLYFIIIMIPMVSITGTAGFINTLFSLKSTESLSAIGISLMTTAFSVIMTFVLGTPVVFILMNNKKSIFTRLLDMTVNIPAVLPPAVAGLGLLLVFGRNGFIGKILEGFGVEVVFTPLAVILAQFFVASGLYIKVLKTATDAIDPEILEITYVMGAGKIETFLKVVIPMIKKPIIVGLILSWTRALGEFGATIMFAGNVLGKTRTMPLEIYTLMQTDITKAAALATVLFIITFIMLVITKIWLEE</sequence>
<dbReference type="GO" id="GO:0015419">
    <property type="term" value="F:ABC-type sulfate transporter activity"/>
    <property type="evidence" value="ECO:0007669"/>
    <property type="project" value="InterPro"/>
</dbReference>
<dbReference type="InterPro" id="IPR000515">
    <property type="entry name" value="MetI-like"/>
</dbReference>
<dbReference type="EMBL" id="LGTC01000001">
    <property type="protein sequence ID" value="KNY30061.1"/>
    <property type="molecule type" value="Genomic_DNA"/>
</dbReference>
<dbReference type="Pfam" id="PF00528">
    <property type="entry name" value="BPD_transp_1"/>
    <property type="match status" value="1"/>
</dbReference>
<feature type="domain" description="ABC transmembrane type-1" evidence="10">
    <location>
        <begin position="77"/>
        <end position="280"/>
    </location>
</feature>
<evidence type="ECO:0000256" key="1">
    <source>
        <dbReference type="ARBA" id="ARBA00004141"/>
    </source>
</evidence>
<dbReference type="InterPro" id="IPR005667">
    <property type="entry name" value="Sulph_transpt2"/>
</dbReference>
<accession>A0A0L6JW18</accession>
<evidence type="ECO:0000256" key="6">
    <source>
        <dbReference type="ARBA" id="ARBA00023032"/>
    </source>
</evidence>
<dbReference type="Proteomes" id="UP000036923">
    <property type="component" value="Unassembled WGS sequence"/>
</dbReference>
<dbReference type="RefSeq" id="WP_081927169.1">
    <property type="nucleotide sequence ID" value="NZ_JQKC01000036.1"/>
</dbReference>
<organism evidence="11 12">
    <name type="scientific">Pseudobacteroides cellulosolvens ATCC 35603 = DSM 2933</name>
    <dbReference type="NCBI Taxonomy" id="398512"/>
    <lineage>
        <taxon>Bacteria</taxon>
        <taxon>Bacillati</taxon>
        <taxon>Bacillota</taxon>
        <taxon>Clostridia</taxon>
        <taxon>Eubacteriales</taxon>
        <taxon>Oscillospiraceae</taxon>
        <taxon>Pseudobacteroides</taxon>
    </lineage>
</organism>
<keyword evidence="3 9" id="KW-0813">Transport</keyword>
<dbReference type="AlphaFoldDB" id="A0A0L6JW18"/>
<reference evidence="12" key="1">
    <citation type="submission" date="2015-07" db="EMBL/GenBank/DDBJ databases">
        <title>Near-Complete Genome Sequence of the Cellulolytic Bacterium Bacteroides (Pseudobacteroides) cellulosolvens ATCC 35603.</title>
        <authorList>
            <person name="Dassa B."/>
            <person name="Utturkar S.M."/>
            <person name="Klingeman D.M."/>
            <person name="Hurt R.A."/>
            <person name="Keller M."/>
            <person name="Xu J."/>
            <person name="Reddy Y.H.K."/>
            <person name="Borovok I."/>
            <person name="Grinberg I.R."/>
            <person name="Lamed R."/>
            <person name="Zhivin O."/>
            <person name="Bayer E.A."/>
            <person name="Brown S.D."/>
        </authorList>
    </citation>
    <scope>NUCLEOTIDE SEQUENCE [LARGE SCALE GENOMIC DNA]</scope>
    <source>
        <strain evidence="12">DSM 2933</strain>
    </source>
</reference>
<dbReference type="PANTHER" id="PTHR30406:SF8">
    <property type="entry name" value="SULFATE TRANSPORT SYSTEM PERMEASE PROTEIN CYST"/>
    <property type="match status" value="1"/>
</dbReference>
<dbReference type="PROSITE" id="PS50928">
    <property type="entry name" value="ABC_TM1"/>
    <property type="match status" value="1"/>
</dbReference>
<dbReference type="PATRIC" id="fig|398512.5.peg.5593"/>
<evidence type="ECO:0000313" key="11">
    <source>
        <dbReference type="EMBL" id="KNY30061.1"/>
    </source>
</evidence>
<gene>
    <name evidence="11" type="ORF">Bccel_5338</name>
</gene>
<name>A0A0L6JW18_9FIRM</name>
<keyword evidence="12" id="KW-1185">Reference proteome</keyword>
<dbReference type="GO" id="GO:0005886">
    <property type="term" value="C:plasma membrane"/>
    <property type="evidence" value="ECO:0007669"/>
    <property type="project" value="UniProtKB-SubCell"/>
</dbReference>
<feature type="transmembrane region" description="Helical" evidence="9">
    <location>
        <begin position="74"/>
        <end position="102"/>
    </location>
</feature>
<dbReference type="eggNOG" id="COG0555">
    <property type="taxonomic scope" value="Bacteria"/>
</dbReference>
<comment type="similarity">
    <text evidence="9">Belongs to the binding-protein-dependent transport system permease family.</text>
</comment>
<evidence type="ECO:0000259" key="10">
    <source>
        <dbReference type="PROSITE" id="PS50928"/>
    </source>
</evidence>
<feature type="transmembrane region" description="Helical" evidence="9">
    <location>
        <begin position="262"/>
        <end position="284"/>
    </location>
</feature>
<dbReference type="STRING" id="398512.Bccel_5338"/>
<keyword evidence="6" id="KW-0764">Sulfate transport</keyword>
<evidence type="ECO:0000256" key="9">
    <source>
        <dbReference type="RuleBase" id="RU363032"/>
    </source>
</evidence>
<protein>
    <submittedName>
        <fullName evidence="11">NifC-like ABC-type porter</fullName>
    </submittedName>
</protein>
<evidence type="ECO:0000256" key="3">
    <source>
        <dbReference type="ARBA" id="ARBA00022448"/>
    </source>
</evidence>
<evidence type="ECO:0000256" key="2">
    <source>
        <dbReference type="ARBA" id="ARBA00011779"/>
    </source>
</evidence>